<dbReference type="Proteomes" id="UP000887159">
    <property type="component" value="Unassembled WGS sequence"/>
</dbReference>
<feature type="region of interest" description="Disordered" evidence="1">
    <location>
        <begin position="1"/>
        <end position="58"/>
    </location>
</feature>
<feature type="compositionally biased region" description="Basic and acidic residues" evidence="1">
    <location>
        <begin position="20"/>
        <end position="38"/>
    </location>
</feature>
<reference evidence="2" key="1">
    <citation type="submission" date="2020-08" db="EMBL/GenBank/DDBJ databases">
        <title>Multicomponent nature underlies the extraordinary mechanical properties of spider dragline silk.</title>
        <authorList>
            <person name="Kono N."/>
            <person name="Nakamura H."/>
            <person name="Mori M."/>
            <person name="Yoshida Y."/>
            <person name="Ohtoshi R."/>
            <person name="Malay A.D."/>
            <person name="Moran D.A.P."/>
            <person name="Tomita M."/>
            <person name="Numata K."/>
            <person name="Arakawa K."/>
        </authorList>
    </citation>
    <scope>NUCLEOTIDE SEQUENCE</scope>
</reference>
<feature type="compositionally biased region" description="Polar residues" evidence="1">
    <location>
        <begin position="40"/>
        <end position="53"/>
    </location>
</feature>
<name>A0A8X6V5P9_TRICX</name>
<evidence type="ECO:0000313" key="3">
    <source>
        <dbReference type="Proteomes" id="UP000887159"/>
    </source>
</evidence>
<organism evidence="2 3">
    <name type="scientific">Trichonephila clavipes</name>
    <name type="common">Golden silk orbweaver</name>
    <name type="synonym">Nephila clavipes</name>
    <dbReference type="NCBI Taxonomy" id="2585209"/>
    <lineage>
        <taxon>Eukaryota</taxon>
        <taxon>Metazoa</taxon>
        <taxon>Ecdysozoa</taxon>
        <taxon>Arthropoda</taxon>
        <taxon>Chelicerata</taxon>
        <taxon>Arachnida</taxon>
        <taxon>Araneae</taxon>
        <taxon>Araneomorphae</taxon>
        <taxon>Entelegynae</taxon>
        <taxon>Araneoidea</taxon>
        <taxon>Nephilidae</taxon>
        <taxon>Trichonephila</taxon>
    </lineage>
</organism>
<evidence type="ECO:0000313" key="2">
    <source>
        <dbReference type="EMBL" id="GFY00274.1"/>
    </source>
</evidence>
<dbReference type="EMBL" id="BMAU01021219">
    <property type="protein sequence ID" value="GFY00274.1"/>
    <property type="molecule type" value="Genomic_DNA"/>
</dbReference>
<protein>
    <submittedName>
        <fullName evidence="2">Uncharacterized protein</fullName>
    </submittedName>
</protein>
<evidence type="ECO:0000256" key="1">
    <source>
        <dbReference type="SAM" id="MobiDB-lite"/>
    </source>
</evidence>
<dbReference type="AlphaFoldDB" id="A0A8X6V5P9"/>
<gene>
    <name evidence="2" type="ORF">TNCV_4710761</name>
</gene>
<comment type="caution">
    <text evidence="2">The sequence shown here is derived from an EMBL/GenBank/DDBJ whole genome shotgun (WGS) entry which is preliminary data.</text>
</comment>
<accession>A0A8X6V5P9</accession>
<proteinExistence type="predicted"/>
<sequence length="89" mass="10283">MNKKHITHSQKSTDFITNDDPSKEQKRYAAFLSRRESISDESPTSFPENTSMPYSRFEHERTRSHAECHNNHTGWSGILKAVFGKSNRA</sequence>
<keyword evidence="3" id="KW-1185">Reference proteome</keyword>